<sequence length="245" mass="27002">MVLTSFEAQLIKPDWPAPSSVVAFTTTREAGFSQGRYAGLNVGMHVNDDPEAVAANRALLPEAQRIAWLEQVHKNRCVRLPAESRQADASTSCNRLWWCAVMTADCVPVLLCDRQGSEVAAIHAGWQGLEQQVIARTVTELRAQPADVMAWVGPAICQQHYQVDANLAARFEYVDGAVVPDTIAGKFLLDLPAVAQHQLKKAGINAIYHSRLCTYADPNRFYSHRFAQHQQALPTGRMVSVIGLR</sequence>
<keyword evidence="4" id="KW-0479">Metal-binding</keyword>
<evidence type="ECO:0000313" key="12">
    <source>
        <dbReference type="Proteomes" id="UP000595095"/>
    </source>
</evidence>
<proteinExistence type="inferred from homology"/>
<dbReference type="Pfam" id="PF02578">
    <property type="entry name" value="Cu-oxidase_4"/>
    <property type="match status" value="1"/>
</dbReference>
<dbReference type="NCBIfam" id="TIGR00726">
    <property type="entry name" value="peptidoglycan editing factor PgeF"/>
    <property type="match status" value="1"/>
</dbReference>
<reference evidence="11 12" key="1">
    <citation type="submission" date="2020-11" db="EMBL/GenBank/DDBJ databases">
        <title>Complete genome sequence for Salinimonas sp. strain G2-b.</title>
        <authorList>
            <person name="Park S.-J."/>
        </authorList>
    </citation>
    <scope>NUCLEOTIDE SEQUENCE [LARGE SCALE GENOMIC DNA]</scope>
    <source>
        <strain evidence="11 12">G2-b</strain>
    </source>
</reference>
<evidence type="ECO:0000256" key="2">
    <source>
        <dbReference type="ARBA" id="ARBA00007353"/>
    </source>
</evidence>
<dbReference type="GO" id="GO:0005507">
    <property type="term" value="F:copper ion binding"/>
    <property type="evidence" value="ECO:0007669"/>
    <property type="project" value="TreeGrafter"/>
</dbReference>
<accession>A0A7S9DZ45</accession>
<dbReference type="PANTHER" id="PTHR30616">
    <property type="entry name" value="UNCHARACTERIZED PROTEIN YFIH"/>
    <property type="match status" value="1"/>
</dbReference>
<comment type="catalytic activity">
    <reaction evidence="1">
        <text>inosine + phosphate = alpha-D-ribose 1-phosphate + hypoxanthine</text>
        <dbReference type="Rhea" id="RHEA:27646"/>
        <dbReference type="ChEBI" id="CHEBI:17368"/>
        <dbReference type="ChEBI" id="CHEBI:17596"/>
        <dbReference type="ChEBI" id="CHEBI:43474"/>
        <dbReference type="ChEBI" id="CHEBI:57720"/>
        <dbReference type="EC" id="2.4.2.1"/>
    </reaction>
    <physiologicalReaction direction="left-to-right" evidence="1">
        <dbReference type="Rhea" id="RHEA:27647"/>
    </physiologicalReaction>
</comment>
<organism evidence="11 12">
    <name type="scientific">Salinimonas marina</name>
    <dbReference type="NCBI Taxonomy" id="2785918"/>
    <lineage>
        <taxon>Bacteria</taxon>
        <taxon>Pseudomonadati</taxon>
        <taxon>Pseudomonadota</taxon>
        <taxon>Gammaproteobacteria</taxon>
        <taxon>Alteromonadales</taxon>
        <taxon>Alteromonadaceae</taxon>
        <taxon>Alteromonas/Salinimonas group</taxon>
        <taxon>Salinimonas</taxon>
    </lineage>
</organism>
<evidence type="ECO:0000256" key="5">
    <source>
        <dbReference type="ARBA" id="ARBA00022801"/>
    </source>
</evidence>
<evidence type="ECO:0000256" key="9">
    <source>
        <dbReference type="ARBA" id="ARBA00049893"/>
    </source>
</evidence>
<evidence type="ECO:0000256" key="6">
    <source>
        <dbReference type="ARBA" id="ARBA00022833"/>
    </source>
</evidence>
<dbReference type="InterPro" id="IPR003730">
    <property type="entry name" value="Cu_polyphenol_OxRdtase"/>
</dbReference>
<dbReference type="GO" id="GO:0017061">
    <property type="term" value="F:S-methyl-5-thioadenosine phosphorylase activity"/>
    <property type="evidence" value="ECO:0007669"/>
    <property type="project" value="UniProtKB-EC"/>
</dbReference>
<dbReference type="EMBL" id="CP064795">
    <property type="protein sequence ID" value="QPG06609.1"/>
    <property type="molecule type" value="Genomic_DNA"/>
</dbReference>
<keyword evidence="3" id="KW-0808">Transferase</keyword>
<keyword evidence="5" id="KW-0378">Hydrolase</keyword>
<dbReference type="PANTHER" id="PTHR30616:SF2">
    <property type="entry name" value="PURINE NUCLEOSIDE PHOSPHORYLASE LACC1"/>
    <property type="match status" value="1"/>
</dbReference>
<keyword evidence="12" id="KW-1185">Reference proteome</keyword>
<protein>
    <recommendedName>
        <fullName evidence="10">Purine nucleoside phosphorylase</fullName>
    </recommendedName>
</protein>
<dbReference type="AlphaFoldDB" id="A0A7S9DZ45"/>
<comment type="catalytic activity">
    <reaction evidence="7">
        <text>adenosine + H2O + H(+) = inosine + NH4(+)</text>
        <dbReference type="Rhea" id="RHEA:24408"/>
        <dbReference type="ChEBI" id="CHEBI:15377"/>
        <dbReference type="ChEBI" id="CHEBI:15378"/>
        <dbReference type="ChEBI" id="CHEBI:16335"/>
        <dbReference type="ChEBI" id="CHEBI:17596"/>
        <dbReference type="ChEBI" id="CHEBI:28938"/>
        <dbReference type="EC" id="3.5.4.4"/>
    </reaction>
    <physiologicalReaction direction="left-to-right" evidence="7">
        <dbReference type="Rhea" id="RHEA:24409"/>
    </physiologicalReaction>
</comment>
<gene>
    <name evidence="11" type="primary">pgeF</name>
    <name evidence="11" type="ORF">IT774_05410</name>
</gene>
<evidence type="ECO:0000256" key="4">
    <source>
        <dbReference type="ARBA" id="ARBA00022723"/>
    </source>
</evidence>
<evidence type="ECO:0000256" key="1">
    <source>
        <dbReference type="ARBA" id="ARBA00000553"/>
    </source>
</evidence>
<dbReference type="InterPro" id="IPR011324">
    <property type="entry name" value="Cytotoxic_necrot_fac-like_cat"/>
</dbReference>
<keyword evidence="6" id="KW-0862">Zinc</keyword>
<dbReference type="CDD" id="cd16833">
    <property type="entry name" value="YfiH"/>
    <property type="match status" value="1"/>
</dbReference>
<evidence type="ECO:0000313" key="11">
    <source>
        <dbReference type="EMBL" id="QPG06609.1"/>
    </source>
</evidence>
<comment type="catalytic activity">
    <reaction evidence="8">
        <text>adenosine + phosphate = alpha-D-ribose 1-phosphate + adenine</text>
        <dbReference type="Rhea" id="RHEA:27642"/>
        <dbReference type="ChEBI" id="CHEBI:16335"/>
        <dbReference type="ChEBI" id="CHEBI:16708"/>
        <dbReference type="ChEBI" id="CHEBI:43474"/>
        <dbReference type="ChEBI" id="CHEBI:57720"/>
        <dbReference type="EC" id="2.4.2.1"/>
    </reaction>
    <physiologicalReaction direction="left-to-right" evidence="8">
        <dbReference type="Rhea" id="RHEA:27643"/>
    </physiologicalReaction>
</comment>
<comment type="similarity">
    <text evidence="2 10">Belongs to the purine nucleoside phosphorylase YfiH/LACC1 family.</text>
</comment>
<dbReference type="Gene3D" id="3.60.140.10">
    <property type="entry name" value="CNF1/YfiH-like putative cysteine hydrolases"/>
    <property type="match status" value="1"/>
</dbReference>
<name>A0A7S9DZ45_9ALTE</name>
<dbReference type="SUPFAM" id="SSF64438">
    <property type="entry name" value="CNF1/YfiH-like putative cysteine hydrolases"/>
    <property type="match status" value="1"/>
</dbReference>
<dbReference type="RefSeq" id="WP_195811685.1">
    <property type="nucleotide sequence ID" value="NZ_CP064795.1"/>
</dbReference>
<dbReference type="Proteomes" id="UP000595095">
    <property type="component" value="Chromosome"/>
</dbReference>
<dbReference type="KEGG" id="smaa:IT774_05410"/>
<dbReference type="InterPro" id="IPR038371">
    <property type="entry name" value="Cu_polyphenol_OxRdtase_sf"/>
</dbReference>
<evidence type="ECO:0000256" key="8">
    <source>
        <dbReference type="ARBA" id="ARBA00048968"/>
    </source>
</evidence>
<comment type="catalytic activity">
    <reaction evidence="9">
        <text>S-methyl-5'-thioadenosine + phosphate = 5-(methylsulfanyl)-alpha-D-ribose 1-phosphate + adenine</text>
        <dbReference type="Rhea" id="RHEA:11852"/>
        <dbReference type="ChEBI" id="CHEBI:16708"/>
        <dbReference type="ChEBI" id="CHEBI:17509"/>
        <dbReference type="ChEBI" id="CHEBI:43474"/>
        <dbReference type="ChEBI" id="CHEBI:58533"/>
        <dbReference type="EC" id="2.4.2.28"/>
    </reaction>
    <physiologicalReaction direction="left-to-right" evidence="9">
        <dbReference type="Rhea" id="RHEA:11853"/>
    </physiologicalReaction>
</comment>
<evidence type="ECO:0000256" key="3">
    <source>
        <dbReference type="ARBA" id="ARBA00022679"/>
    </source>
</evidence>
<dbReference type="GO" id="GO:0016787">
    <property type="term" value="F:hydrolase activity"/>
    <property type="evidence" value="ECO:0007669"/>
    <property type="project" value="UniProtKB-KW"/>
</dbReference>
<evidence type="ECO:0000256" key="7">
    <source>
        <dbReference type="ARBA" id="ARBA00047989"/>
    </source>
</evidence>
<evidence type="ECO:0000256" key="10">
    <source>
        <dbReference type="RuleBase" id="RU361274"/>
    </source>
</evidence>